<proteinExistence type="inferred from homology"/>
<organism evidence="1">
    <name type="scientific">hydrocarbon metagenome</name>
    <dbReference type="NCBI Taxonomy" id="938273"/>
    <lineage>
        <taxon>unclassified sequences</taxon>
        <taxon>metagenomes</taxon>
        <taxon>ecological metagenomes</taxon>
    </lineage>
</organism>
<accession>A0A0W8F7M2</accession>
<dbReference type="AlphaFoldDB" id="A0A0W8F7M2"/>
<evidence type="ECO:0000313" key="1">
    <source>
        <dbReference type="EMBL" id="KUG16853.1"/>
    </source>
</evidence>
<name>A0A0W8F7M2_9ZZZZ</name>
<dbReference type="InterPro" id="IPR016735">
    <property type="entry name" value="Methan_mark_12"/>
</dbReference>
<dbReference type="HAMAP" id="MF_01087">
    <property type="entry name" value="UPF0285"/>
    <property type="match status" value="1"/>
</dbReference>
<reference evidence="1" key="1">
    <citation type="journal article" date="2015" name="Proc. Natl. Acad. Sci. U.S.A.">
        <title>Networks of energetic and metabolic interactions define dynamics in microbial communities.</title>
        <authorList>
            <person name="Embree M."/>
            <person name="Liu J.K."/>
            <person name="Al-Bassam M.M."/>
            <person name="Zengler K."/>
        </authorList>
    </citation>
    <scope>NUCLEOTIDE SEQUENCE</scope>
</reference>
<dbReference type="EMBL" id="LNQE01001478">
    <property type="protein sequence ID" value="KUG16853.1"/>
    <property type="molecule type" value="Genomic_DNA"/>
</dbReference>
<protein>
    <submittedName>
        <fullName evidence="1">Uncharacterized protein</fullName>
    </submittedName>
</protein>
<dbReference type="NCBIfam" id="TIGR03281">
    <property type="entry name" value="methan_mark_12"/>
    <property type="match status" value="1"/>
</dbReference>
<sequence length="319" mass="34180">MFLGVDHGTTAIRFASEKGSIYELSRSSAADLSYEQILSRIEESLGPERVDLVALSYSMGDGLTRIVRLEDALNRGLISQDGAGLHQGGGTRVFEAIRASGWPAILLPGIHRASNVDPRMKVFSHGMSPEKVGLAYGVFRQGSSSFIVCDASSNTVSFAVLRGEIVAAIDAPIFAPGLLQGPLDVQAIRDVDSGKLTANQAFNWGGILSKMKRMGLDQCSPEERHLAMETLALFAAMEMAALLVLCRDRGLECPQLFLAGSPAREIEPRVSALLDRRVVPLERSAAAQGCARIAEDVFAGKENILGIAVDERVRAGKEG</sequence>
<comment type="caution">
    <text evidence="1">The sequence shown here is derived from an EMBL/GenBank/DDBJ whole genome shotgun (WGS) entry which is preliminary data.</text>
</comment>
<gene>
    <name evidence="1" type="ORF">ASZ90_013486</name>
</gene>